<sequence>MELQARGSFEVNLQTLPLHDDVTGAALGRRSIDKVFSGDLQGNSHGEMLAAGTAVAGSAGYVAMELVSGVLNGRSGTFVLQHSGTMTRGTPSLRVSVVPDSGTGELLGLSGELTIDIVEGKHLYAMRYSLPDPA</sequence>
<dbReference type="InterPro" id="IPR023159">
    <property type="entry name" value="SO1590-like_sf"/>
</dbReference>
<dbReference type="SUPFAM" id="SSF159238">
    <property type="entry name" value="SO1590-like"/>
    <property type="match status" value="1"/>
</dbReference>
<dbReference type="Gene3D" id="2.40.350.10">
    <property type="entry name" value="SO1590-like"/>
    <property type="match status" value="1"/>
</dbReference>
<protein>
    <submittedName>
        <fullName evidence="1">DUF3224 domain-containing protein</fullName>
    </submittedName>
</protein>
<evidence type="ECO:0000313" key="2">
    <source>
        <dbReference type="Proteomes" id="UP000189627"/>
    </source>
</evidence>
<reference evidence="2" key="1">
    <citation type="submission" date="2017-02" db="EMBL/GenBank/DDBJ databases">
        <title>Complete genome sequence of Cupriavidus necator strain NH9, a 3-chlorobenzoate degrader.</title>
        <authorList>
            <person name="Moriuchi R."/>
            <person name="Dohra H."/>
            <person name="Ogawa N."/>
        </authorList>
    </citation>
    <scope>NUCLEOTIDE SEQUENCE [LARGE SCALE GENOMIC DNA]</scope>
    <source>
        <strain evidence="2">NH9</strain>
    </source>
</reference>
<name>A0A1U9UWF5_CUPNE</name>
<evidence type="ECO:0000313" key="1">
    <source>
        <dbReference type="EMBL" id="AQV97044.1"/>
    </source>
</evidence>
<dbReference type="Proteomes" id="UP000189627">
    <property type="component" value="Chromosome 2"/>
</dbReference>
<proteinExistence type="predicted"/>
<gene>
    <name evidence="1" type="ORF">BJN34_24595</name>
</gene>
<organism evidence="1 2">
    <name type="scientific">Cupriavidus necator</name>
    <name type="common">Alcaligenes eutrophus</name>
    <name type="synonym">Ralstonia eutropha</name>
    <dbReference type="NCBI Taxonomy" id="106590"/>
    <lineage>
        <taxon>Bacteria</taxon>
        <taxon>Pseudomonadati</taxon>
        <taxon>Pseudomonadota</taxon>
        <taxon>Betaproteobacteria</taxon>
        <taxon>Burkholderiales</taxon>
        <taxon>Burkholderiaceae</taxon>
        <taxon>Cupriavidus</taxon>
    </lineage>
</organism>
<dbReference type="OrthoDB" id="69764at2"/>
<dbReference type="KEGG" id="cuh:BJN34_24595"/>
<dbReference type="RefSeq" id="WP_078199427.1">
    <property type="nucleotide sequence ID" value="NZ_CP017758.1"/>
</dbReference>
<accession>A0A1U9UWF5</accession>
<dbReference type="Pfam" id="PF11528">
    <property type="entry name" value="DUF3224"/>
    <property type="match status" value="1"/>
</dbReference>
<dbReference type="InterPro" id="IPR021607">
    <property type="entry name" value="DUF3224"/>
</dbReference>
<dbReference type="AlphaFoldDB" id="A0A1U9UWF5"/>
<dbReference type="EMBL" id="CP017758">
    <property type="protein sequence ID" value="AQV97044.1"/>
    <property type="molecule type" value="Genomic_DNA"/>
</dbReference>